<feature type="compositionally biased region" description="Low complexity" evidence="1">
    <location>
        <begin position="166"/>
        <end position="191"/>
    </location>
</feature>
<reference evidence="3" key="1">
    <citation type="journal article" date="2005" name="Nature">
        <title>The map-based sequence of the rice genome.</title>
        <authorList>
            <consortium name="International rice genome sequencing project (IRGSP)"/>
            <person name="Matsumoto T."/>
            <person name="Wu J."/>
            <person name="Kanamori H."/>
            <person name="Katayose Y."/>
            <person name="Fujisawa M."/>
            <person name="Namiki N."/>
            <person name="Mizuno H."/>
            <person name="Yamamoto K."/>
            <person name="Antonio B.A."/>
            <person name="Baba T."/>
            <person name="Sakata K."/>
            <person name="Nagamura Y."/>
            <person name="Aoki H."/>
            <person name="Arikawa K."/>
            <person name="Arita K."/>
            <person name="Bito T."/>
            <person name="Chiden Y."/>
            <person name="Fujitsuka N."/>
            <person name="Fukunaka R."/>
            <person name="Hamada M."/>
            <person name="Harada C."/>
            <person name="Hayashi A."/>
            <person name="Hijishita S."/>
            <person name="Honda M."/>
            <person name="Hosokawa S."/>
            <person name="Ichikawa Y."/>
            <person name="Idonuma A."/>
            <person name="Iijima M."/>
            <person name="Ikeda M."/>
            <person name="Ikeno M."/>
            <person name="Ito K."/>
            <person name="Ito S."/>
            <person name="Ito T."/>
            <person name="Ito Y."/>
            <person name="Ito Y."/>
            <person name="Iwabuchi A."/>
            <person name="Kamiya K."/>
            <person name="Karasawa W."/>
            <person name="Kurita K."/>
            <person name="Katagiri S."/>
            <person name="Kikuta A."/>
            <person name="Kobayashi H."/>
            <person name="Kobayashi N."/>
            <person name="Machita K."/>
            <person name="Maehara T."/>
            <person name="Masukawa M."/>
            <person name="Mizubayashi T."/>
            <person name="Mukai Y."/>
            <person name="Nagasaki H."/>
            <person name="Nagata Y."/>
            <person name="Naito S."/>
            <person name="Nakashima M."/>
            <person name="Nakama Y."/>
            <person name="Nakamichi Y."/>
            <person name="Nakamura M."/>
            <person name="Meguro A."/>
            <person name="Negishi M."/>
            <person name="Ohta I."/>
            <person name="Ohta T."/>
            <person name="Okamoto M."/>
            <person name="Ono N."/>
            <person name="Saji S."/>
            <person name="Sakaguchi M."/>
            <person name="Sakai K."/>
            <person name="Shibata M."/>
            <person name="Shimokawa T."/>
            <person name="Song J."/>
            <person name="Takazaki Y."/>
            <person name="Terasawa K."/>
            <person name="Tsugane M."/>
            <person name="Tsuji K."/>
            <person name="Ueda S."/>
            <person name="Waki K."/>
            <person name="Yamagata H."/>
            <person name="Yamamoto M."/>
            <person name="Yamamoto S."/>
            <person name="Yamane H."/>
            <person name="Yoshiki S."/>
            <person name="Yoshihara R."/>
            <person name="Yukawa K."/>
            <person name="Zhong H."/>
            <person name="Yano M."/>
            <person name="Yuan Q."/>
            <person name="Ouyang S."/>
            <person name="Liu J."/>
            <person name="Jones K.M."/>
            <person name="Gansberger K."/>
            <person name="Moffat K."/>
            <person name="Hill J."/>
            <person name="Bera J."/>
            <person name="Fadrosh D."/>
            <person name="Jin S."/>
            <person name="Johri S."/>
            <person name="Kim M."/>
            <person name="Overton L."/>
            <person name="Reardon M."/>
            <person name="Tsitrin T."/>
            <person name="Vuong H."/>
            <person name="Weaver B."/>
            <person name="Ciecko A."/>
            <person name="Tallon L."/>
            <person name="Jackson J."/>
            <person name="Pai G."/>
            <person name="Aken S.V."/>
            <person name="Utterback T."/>
            <person name="Reidmuller S."/>
            <person name="Feldblyum T."/>
            <person name="Hsiao J."/>
            <person name="Zismann V."/>
            <person name="Iobst S."/>
            <person name="de Vazeille A.R."/>
            <person name="Buell C.R."/>
            <person name="Ying K."/>
            <person name="Li Y."/>
            <person name="Lu T."/>
            <person name="Huang Y."/>
            <person name="Zhao Q."/>
            <person name="Feng Q."/>
            <person name="Zhang L."/>
            <person name="Zhu J."/>
            <person name="Weng Q."/>
            <person name="Mu J."/>
            <person name="Lu Y."/>
            <person name="Fan D."/>
            <person name="Liu Y."/>
            <person name="Guan J."/>
            <person name="Zhang Y."/>
            <person name="Yu S."/>
            <person name="Liu X."/>
            <person name="Zhang Y."/>
            <person name="Hong G."/>
            <person name="Han B."/>
            <person name="Choisne N."/>
            <person name="Demange N."/>
            <person name="Orjeda G."/>
            <person name="Samain S."/>
            <person name="Cattolico L."/>
            <person name="Pelletier E."/>
            <person name="Couloux A."/>
            <person name="Segurens B."/>
            <person name="Wincker P."/>
            <person name="D'Hont A."/>
            <person name="Scarpelli C."/>
            <person name="Weissenbach J."/>
            <person name="Salanoubat M."/>
            <person name="Quetier F."/>
            <person name="Yu Y."/>
            <person name="Kim H.R."/>
            <person name="Rambo T."/>
            <person name="Currie J."/>
            <person name="Collura K."/>
            <person name="Luo M."/>
            <person name="Yang T."/>
            <person name="Ammiraju J.S.S."/>
            <person name="Engler F."/>
            <person name="Soderlund C."/>
            <person name="Wing R.A."/>
            <person name="Palmer L.E."/>
            <person name="de la Bastide M."/>
            <person name="Spiegel L."/>
            <person name="Nascimento L."/>
            <person name="Zutavern T."/>
            <person name="O'Shaughnessy A."/>
            <person name="Dike S."/>
            <person name="Dedhia N."/>
            <person name="Preston R."/>
            <person name="Balija V."/>
            <person name="McCombie W.R."/>
            <person name="Chow T."/>
            <person name="Chen H."/>
            <person name="Chung M."/>
            <person name="Chen C."/>
            <person name="Shaw J."/>
            <person name="Wu H."/>
            <person name="Hsiao K."/>
            <person name="Chao Y."/>
            <person name="Chu M."/>
            <person name="Cheng C."/>
            <person name="Hour A."/>
            <person name="Lee P."/>
            <person name="Lin S."/>
            <person name="Lin Y."/>
            <person name="Liou J."/>
            <person name="Liu S."/>
            <person name="Hsing Y."/>
            <person name="Raghuvanshi S."/>
            <person name="Mohanty A."/>
            <person name="Bharti A.K."/>
            <person name="Gaur A."/>
            <person name="Gupta V."/>
            <person name="Kumar D."/>
            <person name="Ravi V."/>
            <person name="Vij S."/>
            <person name="Kapur A."/>
            <person name="Khurana P."/>
            <person name="Khurana P."/>
            <person name="Khurana J.P."/>
            <person name="Tyagi A.K."/>
            <person name="Gaikwad K."/>
            <person name="Singh A."/>
            <person name="Dalal V."/>
            <person name="Srivastava S."/>
            <person name="Dixit A."/>
            <person name="Pal A.K."/>
            <person name="Ghazi I.A."/>
            <person name="Yadav M."/>
            <person name="Pandit A."/>
            <person name="Bhargava A."/>
            <person name="Sureshbabu K."/>
            <person name="Batra K."/>
            <person name="Sharma T.R."/>
            <person name="Mohapatra T."/>
            <person name="Singh N.K."/>
            <person name="Messing J."/>
            <person name="Nelson A.B."/>
            <person name="Fuks G."/>
            <person name="Kavchok S."/>
            <person name="Keizer G."/>
            <person name="Linton E."/>
            <person name="Llaca V."/>
            <person name="Song R."/>
            <person name="Tanyolac B."/>
            <person name="Young S."/>
            <person name="Ho-Il K."/>
            <person name="Hahn J.H."/>
            <person name="Sangsakoo G."/>
            <person name="Vanavichit A."/>
            <person name="de Mattos Luiz.A.T."/>
            <person name="Zimmer P.D."/>
            <person name="Malone G."/>
            <person name="Dellagostin O."/>
            <person name="de Oliveira A.C."/>
            <person name="Bevan M."/>
            <person name="Bancroft I."/>
            <person name="Minx P."/>
            <person name="Cordum H."/>
            <person name="Wilson R."/>
            <person name="Cheng Z."/>
            <person name="Jin W."/>
            <person name="Jiang J."/>
            <person name="Leong S.A."/>
            <person name="Iwama H."/>
            <person name="Gojobori T."/>
            <person name="Itoh T."/>
            <person name="Niimura Y."/>
            <person name="Fujii Y."/>
            <person name="Habara T."/>
            <person name="Sakai H."/>
            <person name="Sato Y."/>
            <person name="Wilson G."/>
            <person name="Kumar K."/>
            <person name="McCouch S."/>
            <person name="Juretic N."/>
            <person name="Hoen D."/>
            <person name="Wright S."/>
            <person name="Bruskiewich R."/>
            <person name="Bureau T."/>
            <person name="Miyao A."/>
            <person name="Hirochika H."/>
            <person name="Nishikawa T."/>
            <person name="Kadowaki K."/>
            <person name="Sugiura M."/>
            <person name="Burr B."/>
            <person name="Sasaki T."/>
        </authorList>
    </citation>
    <scope>NUCLEOTIDE SEQUENCE [LARGE SCALE GENOMIC DNA]</scope>
    <source>
        <strain evidence="3">cv. Nipponbare</strain>
    </source>
</reference>
<evidence type="ECO:0000256" key="1">
    <source>
        <dbReference type="SAM" id="MobiDB-lite"/>
    </source>
</evidence>
<accession>Q5JCW5</accession>
<dbReference type="Proteomes" id="UP000000763">
    <property type="component" value="Chromosome 1"/>
</dbReference>
<dbReference type="EMBL" id="AP007204">
    <property type="protein sequence ID" value="BAD88386.1"/>
    <property type="molecule type" value="Genomic_DNA"/>
</dbReference>
<gene>
    <name evidence="2" type="primary">OSJNBa0008D05.4</name>
</gene>
<sequence length="248" mass="26501">MSLGYVKLGGQGRGGVHDFVLRPCRRWRQKRRWTRLGVGRGRKGVEHEFGFNTHDKKRSRRIPRRTRKGIGGEFDLEIESGSICPCKSARGIHGIAEIAIESNNQSNEEIGLDFLSGGCLGDERRAAEAWLGVVIVQVLASSTRAGSRRRRRTPTTGAVRLMRRGAAPWASASSSGGKPTAAAAALSLAEAPGRRRKGRPAPVHGDVFQKGGDIEGEKEAAAVTATGGDFLKGAEERSGVAALVLGGR</sequence>
<proteinExistence type="predicted"/>
<evidence type="ECO:0000313" key="2">
    <source>
        <dbReference type="EMBL" id="BAD88386.1"/>
    </source>
</evidence>
<evidence type="ECO:0000313" key="3">
    <source>
        <dbReference type="Proteomes" id="UP000000763"/>
    </source>
</evidence>
<feature type="region of interest" description="Disordered" evidence="1">
    <location>
        <begin position="166"/>
        <end position="213"/>
    </location>
</feature>
<protein>
    <submittedName>
        <fullName evidence="2">Uncharacterized protein</fullName>
    </submittedName>
</protein>
<reference evidence="3" key="2">
    <citation type="journal article" date="2008" name="Nucleic Acids Res.">
        <title>The rice annotation project database (RAP-DB): 2008 update.</title>
        <authorList>
            <consortium name="The rice annotation project (RAP)"/>
        </authorList>
    </citation>
    <scope>GENOME REANNOTATION</scope>
    <source>
        <strain evidence="3">cv. Nipponbare</strain>
    </source>
</reference>
<name>Q5JCW5_ORYSJ</name>
<organism evidence="2 3">
    <name type="scientific">Oryza sativa subsp. japonica</name>
    <name type="common">Rice</name>
    <dbReference type="NCBI Taxonomy" id="39947"/>
    <lineage>
        <taxon>Eukaryota</taxon>
        <taxon>Viridiplantae</taxon>
        <taxon>Streptophyta</taxon>
        <taxon>Embryophyta</taxon>
        <taxon>Tracheophyta</taxon>
        <taxon>Spermatophyta</taxon>
        <taxon>Magnoliopsida</taxon>
        <taxon>Liliopsida</taxon>
        <taxon>Poales</taxon>
        <taxon>Poaceae</taxon>
        <taxon>BOP clade</taxon>
        <taxon>Oryzoideae</taxon>
        <taxon>Oryzeae</taxon>
        <taxon>Oryzinae</taxon>
        <taxon>Oryza</taxon>
        <taxon>Oryza sativa</taxon>
    </lineage>
</organism>
<dbReference type="AlphaFoldDB" id="Q5JCW5"/>